<feature type="non-terminal residue" evidence="1">
    <location>
        <position position="72"/>
    </location>
</feature>
<dbReference type="EMBL" id="UINC01024782">
    <property type="protein sequence ID" value="SVA99124.1"/>
    <property type="molecule type" value="Genomic_DNA"/>
</dbReference>
<accession>A0A382ACL6</accession>
<proteinExistence type="predicted"/>
<dbReference type="GO" id="GO:0015977">
    <property type="term" value="P:carbon fixation"/>
    <property type="evidence" value="ECO:0007669"/>
    <property type="project" value="InterPro"/>
</dbReference>
<evidence type="ECO:0000313" key="1">
    <source>
        <dbReference type="EMBL" id="SVA99124.1"/>
    </source>
</evidence>
<protein>
    <submittedName>
        <fullName evidence="1">Uncharacterized protein</fullName>
    </submittedName>
</protein>
<reference evidence="1" key="1">
    <citation type="submission" date="2018-05" db="EMBL/GenBank/DDBJ databases">
        <authorList>
            <person name="Lanie J.A."/>
            <person name="Ng W.-L."/>
            <person name="Kazmierczak K.M."/>
            <person name="Andrzejewski T.M."/>
            <person name="Davidsen T.M."/>
            <person name="Wayne K.J."/>
            <person name="Tettelin H."/>
            <person name="Glass J.I."/>
            <person name="Rusch D."/>
            <person name="Podicherti R."/>
            <person name="Tsui H.-C.T."/>
            <person name="Winkler M.E."/>
        </authorList>
    </citation>
    <scope>NUCLEOTIDE SEQUENCE</scope>
</reference>
<dbReference type="AlphaFoldDB" id="A0A382ACL6"/>
<dbReference type="GO" id="GO:0008964">
    <property type="term" value="F:phosphoenolpyruvate carboxylase activity"/>
    <property type="evidence" value="ECO:0007669"/>
    <property type="project" value="InterPro"/>
</dbReference>
<sequence length="72" mass="8348">MEHKIELSKTIHLLGKILGFVIKEQEGSLIFNKIEKIRVLSKASRGNNSKENINNYFKQLKSEIFKLSEKES</sequence>
<organism evidence="1">
    <name type="scientific">marine metagenome</name>
    <dbReference type="NCBI Taxonomy" id="408172"/>
    <lineage>
        <taxon>unclassified sequences</taxon>
        <taxon>metagenomes</taxon>
        <taxon>ecological metagenomes</taxon>
    </lineage>
</organism>
<dbReference type="InterPro" id="IPR021135">
    <property type="entry name" value="PEP_COase"/>
</dbReference>
<name>A0A382ACL6_9ZZZZ</name>
<dbReference type="GO" id="GO:0006099">
    <property type="term" value="P:tricarboxylic acid cycle"/>
    <property type="evidence" value="ECO:0007669"/>
    <property type="project" value="InterPro"/>
</dbReference>
<gene>
    <name evidence="1" type="ORF">METZ01_LOCUS151978</name>
</gene>
<dbReference type="Pfam" id="PF00311">
    <property type="entry name" value="PEPcase"/>
    <property type="match status" value="1"/>
</dbReference>